<dbReference type="PANTHER" id="PTHR42680">
    <property type="entry name" value="DCTP DEAMINASE"/>
    <property type="match status" value="1"/>
</dbReference>
<proteinExistence type="predicted"/>
<evidence type="ECO:0000256" key="2">
    <source>
        <dbReference type="ARBA" id="ARBA00023080"/>
    </source>
</evidence>
<dbReference type="InterPro" id="IPR036157">
    <property type="entry name" value="dUTPase-like_sf"/>
</dbReference>
<evidence type="ECO:0000313" key="3">
    <source>
        <dbReference type="EMBL" id="AXH91447.1"/>
    </source>
</evidence>
<dbReference type="GO" id="GO:0008829">
    <property type="term" value="F:dCTP deaminase activity"/>
    <property type="evidence" value="ECO:0007669"/>
    <property type="project" value="InterPro"/>
</dbReference>
<evidence type="ECO:0000256" key="1">
    <source>
        <dbReference type="ARBA" id="ARBA00022801"/>
    </source>
</evidence>
<dbReference type="Proteomes" id="UP000253958">
    <property type="component" value="Chromosome"/>
</dbReference>
<dbReference type="PANTHER" id="PTHR42680:SF1">
    <property type="entry name" value="DEOXYURIDINE 5'-TRIPHOSPHATE NUCLEOTIDOHYDROLASE"/>
    <property type="match status" value="1"/>
</dbReference>
<dbReference type="SUPFAM" id="SSF51283">
    <property type="entry name" value="dUTPase-like"/>
    <property type="match status" value="1"/>
</dbReference>
<sequence length="173" mass="18745">MHRYEGLVLNDREIRRLTHSRTPALLQSFLDFEAQLQPAGFDVTLKQVTRLSGRSRLGLGDDVVVAPGKPVPAPNGVYELPPGRYLFDLNEITVFPLDVAGLVVPRSTLTRCGATLSSALWDPGFHGRGRVAVSVGGVDVLEIAQDVAFAQLVFFNLEAAEEGFAYNVPLASV</sequence>
<dbReference type="RefSeq" id="WP_013284969.1">
    <property type="nucleotide sequence ID" value="NZ_CP031263.1"/>
</dbReference>
<dbReference type="EMBL" id="CP031263">
    <property type="protein sequence ID" value="AXH91447.1"/>
    <property type="molecule type" value="Genomic_DNA"/>
</dbReference>
<name>A0A6N3K124_9ACTN</name>
<keyword evidence="2" id="KW-0546">Nucleotide metabolism</keyword>
<dbReference type="GO" id="GO:0006229">
    <property type="term" value="P:dUTP biosynthetic process"/>
    <property type="evidence" value="ECO:0007669"/>
    <property type="project" value="InterPro"/>
</dbReference>
<reference evidence="3 4" key="1">
    <citation type="submission" date="2018-07" db="EMBL/GenBank/DDBJ databases">
        <authorList>
            <person name="Ye Y."/>
        </authorList>
    </citation>
    <scope>NUCLEOTIDE SEQUENCE [LARGE SCALE GENOMIC DNA]</scope>
    <source>
        <strain evidence="4">H14(2018)</strain>
    </source>
</reference>
<dbReference type="InterPro" id="IPR011962">
    <property type="entry name" value="dCTP_deaminase"/>
</dbReference>
<keyword evidence="1" id="KW-0378">Hydrolase</keyword>
<dbReference type="InterPro" id="IPR033704">
    <property type="entry name" value="dUTPase_trimeric"/>
</dbReference>
<reference evidence="3 4" key="2">
    <citation type="submission" date="2018-08" db="EMBL/GenBank/DDBJ databases">
        <title>Streptomyces kandeliansis sp. nov., an endophytic bacterium isolated from mangrove plant.</title>
        <authorList>
            <person name="Wang R."/>
        </authorList>
    </citation>
    <scope>NUCLEOTIDE SEQUENCE [LARGE SCALE GENOMIC DNA]</scope>
    <source>
        <strain evidence="4">H14(2018)</strain>
    </source>
</reference>
<evidence type="ECO:0000313" key="4">
    <source>
        <dbReference type="Proteomes" id="UP000253958"/>
    </source>
</evidence>
<accession>A0A6N3K124</accession>
<dbReference type="AlphaFoldDB" id="A0A6N3K124"/>
<dbReference type="CDD" id="cd07557">
    <property type="entry name" value="trimeric_dUTPase"/>
    <property type="match status" value="1"/>
</dbReference>
<gene>
    <name evidence="3" type="ORF">DVH21_16775</name>
</gene>
<dbReference type="Pfam" id="PF22769">
    <property type="entry name" value="DCD"/>
    <property type="match status" value="1"/>
</dbReference>
<protein>
    <submittedName>
        <fullName evidence="3">Uncharacterized protein</fullName>
    </submittedName>
</protein>
<dbReference type="Gene3D" id="2.70.40.10">
    <property type="match status" value="1"/>
</dbReference>
<organism evidence="3 4">
    <name type="scientific">Micromonospora aurantiaca</name>
    <name type="common">nom. illeg.</name>
    <dbReference type="NCBI Taxonomy" id="47850"/>
    <lineage>
        <taxon>Bacteria</taxon>
        <taxon>Bacillati</taxon>
        <taxon>Actinomycetota</taxon>
        <taxon>Actinomycetes</taxon>
        <taxon>Micromonosporales</taxon>
        <taxon>Micromonosporaceae</taxon>
        <taxon>Micromonospora</taxon>
    </lineage>
</organism>